<dbReference type="Pfam" id="PF01814">
    <property type="entry name" value="Hemerythrin"/>
    <property type="match status" value="1"/>
</dbReference>
<keyword evidence="3" id="KW-1185">Reference proteome</keyword>
<organism evidence="2 3">
    <name type="scientific">Pseudarthrobacter siccitolerans</name>
    <dbReference type="NCBI Taxonomy" id="861266"/>
    <lineage>
        <taxon>Bacteria</taxon>
        <taxon>Bacillati</taxon>
        <taxon>Actinomycetota</taxon>
        <taxon>Actinomycetes</taxon>
        <taxon>Micrococcales</taxon>
        <taxon>Micrococcaceae</taxon>
        <taxon>Pseudarthrobacter</taxon>
    </lineage>
</organism>
<dbReference type="Proteomes" id="UP001236806">
    <property type="component" value="Unassembled WGS sequence"/>
</dbReference>
<protein>
    <submittedName>
        <fullName evidence="2">Hemerythrin superfamily protein</fullName>
    </submittedName>
</protein>
<dbReference type="RefSeq" id="WP_306637067.1">
    <property type="nucleotide sequence ID" value="NZ_JAUSXB010000001.1"/>
</dbReference>
<feature type="domain" description="Hemerythrin-like" evidence="1">
    <location>
        <begin position="13"/>
        <end position="130"/>
    </location>
</feature>
<name>A0ABU0PM80_9MICC</name>
<accession>A0ABU0PM80</accession>
<dbReference type="Gene3D" id="1.20.120.520">
    <property type="entry name" value="nmb1532 protein domain like"/>
    <property type="match status" value="1"/>
</dbReference>
<evidence type="ECO:0000313" key="2">
    <source>
        <dbReference type="EMBL" id="MDQ0675071.1"/>
    </source>
</evidence>
<dbReference type="EMBL" id="JAUSXB010000001">
    <property type="protein sequence ID" value="MDQ0675071.1"/>
    <property type="molecule type" value="Genomic_DNA"/>
</dbReference>
<dbReference type="InterPro" id="IPR012312">
    <property type="entry name" value="Hemerythrin-like"/>
</dbReference>
<gene>
    <name evidence="2" type="ORF">QFZ36_002632</name>
</gene>
<sequence length="192" mass="21778">MSDTNSAGTNVDVVDILTSDHQDMIALIGQIKGASEDSQRRDLADTLIAEVMRHAVAEEMYVYPAIEDHVPNGKDEVEHDKKEHDEIVKLMKRLEKVEPSDQTFMELVQELEDKLRHHANDEETEQFPKLRLHIPREKLVDIGEKVEKAKKLAPTRPHPSAPHSELFHKTLGAGVGMVDRIRDKLTGRHTDS</sequence>
<reference evidence="2 3" key="1">
    <citation type="submission" date="2023-07" db="EMBL/GenBank/DDBJ databases">
        <title>Comparative genomics of wheat-associated soil bacteria to identify genetic determinants of phenazine resistance.</title>
        <authorList>
            <person name="Mouncey N."/>
        </authorList>
    </citation>
    <scope>NUCLEOTIDE SEQUENCE [LARGE SCALE GENOMIC DNA]</scope>
    <source>
        <strain evidence="2 3">W1I3</strain>
    </source>
</reference>
<dbReference type="PANTHER" id="PTHR35585:SF1">
    <property type="entry name" value="HHE DOMAIN PROTEIN (AFU_ORTHOLOGUE AFUA_4G00730)"/>
    <property type="match status" value="1"/>
</dbReference>
<evidence type="ECO:0000259" key="1">
    <source>
        <dbReference type="Pfam" id="PF01814"/>
    </source>
</evidence>
<proteinExistence type="predicted"/>
<dbReference type="CDD" id="cd12108">
    <property type="entry name" value="Hr-like"/>
    <property type="match status" value="1"/>
</dbReference>
<evidence type="ECO:0000313" key="3">
    <source>
        <dbReference type="Proteomes" id="UP001236806"/>
    </source>
</evidence>
<comment type="caution">
    <text evidence="2">The sequence shown here is derived from an EMBL/GenBank/DDBJ whole genome shotgun (WGS) entry which is preliminary data.</text>
</comment>
<dbReference type="PANTHER" id="PTHR35585">
    <property type="entry name" value="HHE DOMAIN PROTEIN (AFU_ORTHOLOGUE AFUA_4G00730)"/>
    <property type="match status" value="1"/>
</dbReference>